<organism evidence="1">
    <name type="scientific">Hydrogenobacter sp</name>
    <dbReference type="NCBI Taxonomy" id="2152829"/>
    <lineage>
        <taxon>Bacteria</taxon>
        <taxon>Pseudomonadati</taxon>
        <taxon>Aquificota</taxon>
        <taxon>Aquificia</taxon>
        <taxon>Aquificales</taxon>
        <taxon>Aquificaceae</taxon>
        <taxon>Hydrogenobacter</taxon>
    </lineage>
</organism>
<name>A0A7C2VAB3_9AQUI</name>
<comment type="caution">
    <text evidence="1">The sequence shown here is derived from an EMBL/GenBank/DDBJ whole genome shotgun (WGS) entry which is preliminary data.</text>
</comment>
<dbReference type="EMBL" id="DSFP01000029">
    <property type="protein sequence ID" value="HEW45537.1"/>
    <property type="molecule type" value="Genomic_DNA"/>
</dbReference>
<evidence type="ECO:0000313" key="1">
    <source>
        <dbReference type="EMBL" id="HEW45537.1"/>
    </source>
</evidence>
<gene>
    <name evidence="1" type="ORF">ENO47_02540</name>
</gene>
<reference evidence="1" key="1">
    <citation type="journal article" date="2020" name="mSystems">
        <title>Genome- and Community-Level Interaction Insights into Carbon Utilization and Element Cycling Functions of Hydrothermarchaeota in Hydrothermal Sediment.</title>
        <authorList>
            <person name="Zhou Z."/>
            <person name="Liu Y."/>
            <person name="Xu W."/>
            <person name="Pan J."/>
            <person name="Luo Z.H."/>
            <person name="Li M."/>
        </authorList>
    </citation>
    <scope>NUCLEOTIDE SEQUENCE [LARGE SCALE GENOMIC DNA]</scope>
    <source>
        <strain evidence="1">SpSt-132</strain>
    </source>
</reference>
<accession>A0A7C2VAB3</accession>
<protein>
    <submittedName>
        <fullName evidence="1">Uncharacterized protein</fullName>
    </submittedName>
</protein>
<dbReference type="AlphaFoldDB" id="A0A7C2VAB3"/>
<proteinExistence type="predicted"/>
<sequence length="103" mass="11765">MEELDFHLSQIAKILGLAQPLGFMLSYEFGDIWIDIYLEKTQDGWSGRTYTISVPKEKADRLKKLVESVGGSPEEVISDSDRAYLSFPYEDWEMVSPVIMSLL</sequence>